<keyword evidence="1" id="KW-1133">Transmembrane helix</keyword>
<name>A0ABU8H8J5_9BACI</name>
<evidence type="ECO:0000256" key="1">
    <source>
        <dbReference type="SAM" id="Phobius"/>
    </source>
</evidence>
<keyword evidence="3" id="KW-1185">Reference proteome</keyword>
<organism evidence="2 3">
    <name type="scientific">Bacillus spongiae</name>
    <dbReference type="NCBI Taxonomy" id="2683610"/>
    <lineage>
        <taxon>Bacteria</taxon>
        <taxon>Bacillati</taxon>
        <taxon>Bacillota</taxon>
        <taxon>Bacilli</taxon>
        <taxon>Bacillales</taxon>
        <taxon>Bacillaceae</taxon>
        <taxon>Bacillus</taxon>
    </lineage>
</organism>
<keyword evidence="1" id="KW-0472">Membrane</keyword>
<dbReference type="EMBL" id="JBBAXC010000001">
    <property type="protein sequence ID" value="MEI5905633.1"/>
    <property type="molecule type" value="Genomic_DNA"/>
</dbReference>
<sequence>MDTYIVRIGTQSRRVTITLFVAVESIVWWFSIDIKLRYFSICKWMVLLTTSESPALITSEPLLQTVFAMKFMLIDTAFISIPSYLFLREVLPPLICAKLSLLRFKIFAECAVVVTRLVSYSGTNSRWQAITYYIAMGRW</sequence>
<evidence type="ECO:0000313" key="2">
    <source>
        <dbReference type="EMBL" id="MEI5905633.1"/>
    </source>
</evidence>
<dbReference type="Proteomes" id="UP001312865">
    <property type="component" value="Unassembled WGS sequence"/>
</dbReference>
<dbReference type="RefSeq" id="WP_336585049.1">
    <property type="nucleotide sequence ID" value="NZ_JBBAXC010000001.1"/>
</dbReference>
<comment type="caution">
    <text evidence="2">The sequence shown here is derived from an EMBL/GenBank/DDBJ whole genome shotgun (WGS) entry which is preliminary data.</text>
</comment>
<keyword evidence="1" id="KW-0812">Transmembrane</keyword>
<gene>
    <name evidence="2" type="ORF">WAK64_00955</name>
</gene>
<feature type="transmembrane region" description="Helical" evidence="1">
    <location>
        <begin position="12"/>
        <end position="30"/>
    </location>
</feature>
<reference evidence="2 3" key="1">
    <citation type="journal article" date="2018" name="J. Microbiol.">
        <title>Bacillus spongiae sp. nov., isolated from sponge of Jeju Island.</title>
        <authorList>
            <person name="Lee G.E."/>
            <person name="Im W.T."/>
            <person name="Park J.S."/>
        </authorList>
    </citation>
    <scope>NUCLEOTIDE SEQUENCE [LARGE SCALE GENOMIC DNA]</scope>
    <source>
        <strain evidence="2 3">135PIL107-10</strain>
    </source>
</reference>
<evidence type="ECO:0000313" key="3">
    <source>
        <dbReference type="Proteomes" id="UP001312865"/>
    </source>
</evidence>
<accession>A0ABU8H8J5</accession>
<proteinExistence type="predicted"/>
<protein>
    <submittedName>
        <fullName evidence="2">Uncharacterized protein</fullName>
    </submittedName>
</protein>